<dbReference type="EC" id="2.7.13.3" evidence="3"/>
<dbReference type="SMART" id="SM00387">
    <property type="entry name" value="HATPase_c"/>
    <property type="match status" value="1"/>
</dbReference>
<dbReference type="RefSeq" id="WP_125567674.1">
    <property type="nucleotide sequence ID" value="NZ_AP019307.1"/>
</dbReference>
<reference evidence="13 14" key="1">
    <citation type="submission" date="2018-11" db="EMBL/GenBank/DDBJ databases">
        <title>Complete genome sequence of Nocardioides baekrokdamisoli strain KCTC 39748.</title>
        <authorList>
            <person name="Kang S.W."/>
            <person name="Lee K.C."/>
            <person name="Kim K.K."/>
            <person name="Kim J.S."/>
            <person name="Kim D.S."/>
            <person name="Ko S.H."/>
            <person name="Yang S.H."/>
            <person name="Shin Y.K."/>
            <person name="Lee J.S."/>
        </authorList>
    </citation>
    <scope>NUCLEOTIDE SEQUENCE [LARGE SCALE GENOMIC DNA]</scope>
    <source>
        <strain evidence="13 14">KCTC 39748</strain>
    </source>
</reference>
<dbReference type="InterPro" id="IPR003660">
    <property type="entry name" value="HAMP_dom"/>
</dbReference>
<evidence type="ECO:0000259" key="12">
    <source>
        <dbReference type="PROSITE" id="PS50885"/>
    </source>
</evidence>
<dbReference type="Proteomes" id="UP000271573">
    <property type="component" value="Chromosome"/>
</dbReference>
<evidence type="ECO:0000256" key="9">
    <source>
        <dbReference type="ARBA" id="ARBA00023012"/>
    </source>
</evidence>
<evidence type="ECO:0000256" key="5">
    <source>
        <dbReference type="ARBA" id="ARBA00022679"/>
    </source>
</evidence>
<keyword evidence="4" id="KW-0597">Phosphoprotein</keyword>
<dbReference type="SMART" id="SM00388">
    <property type="entry name" value="HisKA"/>
    <property type="match status" value="1"/>
</dbReference>
<dbReference type="SUPFAM" id="SSF55874">
    <property type="entry name" value="ATPase domain of HSP90 chaperone/DNA topoisomerase II/histidine kinase"/>
    <property type="match status" value="1"/>
</dbReference>
<dbReference type="PROSITE" id="PS50885">
    <property type="entry name" value="HAMP"/>
    <property type="match status" value="1"/>
</dbReference>
<evidence type="ECO:0000313" key="14">
    <source>
        <dbReference type="Proteomes" id="UP000271573"/>
    </source>
</evidence>
<dbReference type="GO" id="GO:0000155">
    <property type="term" value="F:phosphorelay sensor kinase activity"/>
    <property type="evidence" value="ECO:0007669"/>
    <property type="project" value="InterPro"/>
</dbReference>
<sequence>MRGVRLTARLRLTLIYSTLFVAFGTALLAVNYRLLTQGLPTGGQFTSTTVLGTGAKSTSLPTLPPGSLRPLHPLHSLQPLPIEGSGTGGKSGTLAVATAISQYRGDTLHQLLRNSVIVLLIGVIVVAAVVWLIARWVLAPLRRITDAARRVSGQDLSGRVALSGPRDELFDLARTLNGTFDRLEAAFDHERRLIANTSHELRTPVANQRTLLEVVLDNPGATADELREACVISLAQTRRTEALIDGMLALAGAEHAELDLQPLRLDELVQHVVAEVDTTAVTVEIDVPPVTVVGDELYCRILIGNLINNAVGHNVGAGWVTISTTSGTDGTNLVVSNSSRPLSEDQIAELREPFRRGGAARTGSTRGTGLGLAIVDTIADVHGWTTSFSVPTAGTFQAVVGMATDRGTSAN</sequence>
<dbReference type="InterPro" id="IPR036890">
    <property type="entry name" value="HATPase_C_sf"/>
</dbReference>
<keyword evidence="9" id="KW-0902">Two-component regulatory system</keyword>
<keyword evidence="5" id="KW-0808">Transferase</keyword>
<feature type="domain" description="HAMP" evidence="12">
    <location>
        <begin position="135"/>
        <end position="188"/>
    </location>
</feature>
<evidence type="ECO:0000256" key="6">
    <source>
        <dbReference type="ARBA" id="ARBA00022692"/>
    </source>
</evidence>
<evidence type="ECO:0000256" key="8">
    <source>
        <dbReference type="ARBA" id="ARBA00022989"/>
    </source>
</evidence>
<dbReference type="PROSITE" id="PS50109">
    <property type="entry name" value="HIS_KIN"/>
    <property type="match status" value="1"/>
</dbReference>
<keyword evidence="10" id="KW-0472">Membrane</keyword>
<dbReference type="GO" id="GO:0005886">
    <property type="term" value="C:plasma membrane"/>
    <property type="evidence" value="ECO:0007669"/>
    <property type="project" value="UniProtKB-SubCell"/>
</dbReference>
<keyword evidence="14" id="KW-1185">Reference proteome</keyword>
<dbReference type="CDD" id="cd06225">
    <property type="entry name" value="HAMP"/>
    <property type="match status" value="1"/>
</dbReference>
<name>A0A3G9J1Q9_9ACTN</name>
<dbReference type="Gene3D" id="6.10.340.10">
    <property type="match status" value="1"/>
</dbReference>
<gene>
    <name evidence="13" type="primary">cutS</name>
    <name evidence="13" type="ORF">Back2_12060</name>
</gene>
<dbReference type="InterPro" id="IPR005467">
    <property type="entry name" value="His_kinase_dom"/>
</dbReference>
<keyword evidence="6 10" id="KW-0812">Transmembrane</keyword>
<dbReference type="SUPFAM" id="SSF47384">
    <property type="entry name" value="Homodimeric domain of signal transducing histidine kinase"/>
    <property type="match status" value="1"/>
</dbReference>
<dbReference type="KEGG" id="nbe:Back2_12060"/>
<keyword evidence="7" id="KW-0418">Kinase</keyword>
<protein>
    <recommendedName>
        <fullName evidence="3">histidine kinase</fullName>
        <ecNumber evidence="3">2.7.13.3</ecNumber>
    </recommendedName>
</protein>
<feature type="transmembrane region" description="Helical" evidence="10">
    <location>
        <begin position="12"/>
        <end position="32"/>
    </location>
</feature>
<dbReference type="InterPro" id="IPR003661">
    <property type="entry name" value="HisK_dim/P_dom"/>
</dbReference>
<evidence type="ECO:0000313" key="13">
    <source>
        <dbReference type="EMBL" id="BBH16919.1"/>
    </source>
</evidence>
<feature type="domain" description="Histidine kinase" evidence="11">
    <location>
        <begin position="196"/>
        <end position="411"/>
    </location>
</feature>
<evidence type="ECO:0000256" key="4">
    <source>
        <dbReference type="ARBA" id="ARBA00022553"/>
    </source>
</evidence>
<dbReference type="Pfam" id="PF00512">
    <property type="entry name" value="HisKA"/>
    <property type="match status" value="1"/>
</dbReference>
<comment type="catalytic activity">
    <reaction evidence="1">
        <text>ATP + protein L-histidine = ADP + protein N-phospho-L-histidine.</text>
        <dbReference type="EC" id="2.7.13.3"/>
    </reaction>
</comment>
<dbReference type="AlphaFoldDB" id="A0A3G9J1Q9"/>
<dbReference type="CDD" id="cd00082">
    <property type="entry name" value="HisKA"/>
    <property type="match status" value="1"/>
</dbReference>
<evidence type="ECO:0000256" key="7">
    <source>
        <dbReference type="ARBA" id="ARBA00022777"/>
    </source>
</evidence>
<dbReference type="PANTHER" id="PTHR45436">
    <property type="entry name" value="SENSOR HISTIDINE KINASE YKOH"/>
    <property type="match status" value="1"/>
</dbReference>
<evidence type="ECO:0000256" key="1">
    <source>
        <dbReference type="ARBA" id="ARBA00000085"/>
    </source>
</evidence>
<proteinExistence type="predicted"/>
<keyword evidence="8 10" id="KW-1133">Transmembrane helix</keyword>
<dbReference type="InterPro" id="IPR003594">
    <property type="entry name" value="HATPase_dom"/>
</dbReference>
<organism evidence="13 14">
    <name type="scientific">Nocardioides baekrokdamisoli</name>
    <dbReference type="NCBI Taxonomy" id="1804624"/>
    <lineage>
        <taxon>Bacteria</taxon>
        <taxon>Bacillati</taxon>
        <taxon>Actinomycetota</taxon>
        <taxon>Actinomycetes</taxon>
        <taxon>Propionibacteriales</taxon>
        <taxon>Nocardioidaceae</taxon>
        <taxon>Nocardioides</taxon>
    </lineage>
</organism>
<dbReference type="PANTHER" id="PTHR45436:SF5">
    <property type="entry name" value="SENSOR HISTIDINE KINASE TRCS"/>
    <property type="match status" value="1"/>
</dbReference>
<dbReference type="SMART" id="SM00304">
    <property type="entry name" value="HAMP"/>
    <property type="match status" value="1"/>
</dbReference>
<evidence type="ECO:0000256" key="2">
    <source>
        <dbReference type="ARBA" id="ARBA00004236"/>
    </source>
</evidence>
<feature type="transmembrane region" description="Helical" evidence="10">
    <location>
        <begin position="116"/>
        <end position="134"/>
    </location>
</feature>
<dbReference type="Pfam" id="PF02518">
    <property type="entry name" value="HATPase_c"/>
    <property type="match status" value="1"/>
</dbReference>
<dbReference type="SUPFAM" id="SSF158472">
    <property type="entry name" value="HAMP domain-like"/>
    <property type="match status" value="1"/>
</dbReference>
<evidence type="ECO:0000256" key="10">
    <source>
        <dbReference type="SAM" id="Phobius"/>
    </source>
</evidence>
<dbReference type="OrthoDB" id="9786919at2"/>
<accession>A0A3G9J1Q9</accession>
<dbReference type="Gene3D" id="1.10.287.130">
    <property type="match status" value="1"/>
</dbReference>
<dbReference type="Pfam" id="PF00672">
    <property type="entry name" value="HAMP"/>
    <property type="match status" value="1"/>
</dbReference>
<dbReference type="InterPro" id="IPR050428">
    <property type="entry name" value="TCS_sensor_his_kinase"/>
</dbReference>
<evidence type="ECO:0000256" key="3">
    <source>
        <dbReference type="ARBA" id="ARBA00012438"/>
    </source>
</evidence>
<dbReference type="InterPro" id="IPR036097">
    <property type="entry name" value="HisK_dim/P_sf"/>
</dbReference>
<comment type="subcellular location">
    <subcellularLocation>
        <location evidence="2">Cell membrane</location>
    </subcellularLocation>
</comment>
<evidence type="ECO:0000259" key="11">
    <source>
        <dbReference type="PROSITE" id="PS50109"/>
    </source>
</evidence>
<dbReference type="EMBL" id="AP019307">
    <property type="protein sequence ID" value="BBH16919.1"/>
    <property type="molecule type" value="Genomic_DNA"/>
</dbReference>
<dbReference type="Gene3D" id="3.30.565.10">
    <property type="entry name" value="Histidine kinase-like ATPase, C-terminal domain"/>
    <property type="match status" value="1"/>
</dbReference>